<sequence>MATNAGTSVAADKTLMEEKAVEAKKTHDDLEALLNELMGYLSGTVRAAWEGVGGDSFGDELVRYTSSKNMLLGALADLTVALNGVTNHLHDTEAKIQNAMHSMSAGGGIYAGLQA</sequence>
<accession>A0ABY5YYM8</accession>
<gene>
    <name evidence="1" type="ORF">Drose_25795</name>
</gene>
<organism evidence="1 2">
    <name type="scientific">Dactylosporangium roseum</name>
    <dbReference type="NCBI Taxonomy" id="47989"/>
    <lineage>
        <taxon>Bacteria</taxon>
        <taxon>Bacillati</taxon>
        <taxon>Actinomycetota</taxon>
        <taxon>Actinomycetes</taxon>
        <taxon>Micromonosporales</taxon>
        <taxon>Micromonosporaceae</taxon>
        <taxon>Dactylosporangium</taxon>
    </lineage>
</organism>
<dbReference type="Pfam" id="PF06013">
    <property type="entry name" value="WXG100"/>
    <property type="match status" value="1"/>
</dbReference>
<dbReference type="Gene3D" id="1.10.287.1060">
    <property type="entry name" value="ESAT-6-like"/>
    <property type="match status" value="1"/>
</dbReference>
<name>A0ABY5YYM8_9ACTN</name>
<dbReference type="RefSeq" id="WP_260723947.1">
    <property type="nucleotide sequence ID" value="NZ_BAAABS010000018.1"/>
</dbReference>
<evidence type="ECO:0000313" key="1">
    <source>
        <dbReference type="EMBL" id="UWZ34622.1"/>
    </source>
</evidence>
<proteinExistence type="predicted"/>
<dbReference type="SUPFAM" id="SSF140453">
    <property type="entry name" value="EsxAB dimer-like"/>
    <property type="match status" value="1"/>
</dbReference>
<evidence type="ECO:0000313" key="2">
    <source>
        <dbReference type="Proteomes" id="UP001058271"/>
    </source>
</evidence>
<protein>
    <submittedName>
        <fullName evidence="1">WXG100 family type VII secretion target</fullName>
    </submittedName>
</protein>
<dbReference type="InterPro" id="IPR036689">
    <property type="entry name" value="ESAT-6-like_sf"/>
</dbReference>
<reference evidence="1" key="1">
    <citation type="submission" date="2021-04" db="EMBL/GenBank/DDBJ databases">
        <title>Biosynthetic gene clusters of Dactylosporangioum roseum.</title>
        <authorList>
            <person name="Hartkoorn R.C."/>
            <person name="Beaudoing E."/>
            <person name="Hot D."/>
            <person name="Moureu S."/>
        </authorList>
    </citation>
    <scope>NUCLEOTIDE SEQUENCE</scope>
    <source>
        <strain evidence="1">NRRL B-16295</strain>
    </source>
</reference>
<dbReference type="EMBL" id="CP073721">
    <property type="protein sequence ID" value="UWZ34622.1"/>
    <property type="molecule type" value="Genomic_DNA"/>
</dbReference>
<keyword evidence="2" id="KW-1185">Reference proteome</keyword>
<dbReference type="InterPro" id="IPR010310">
    <property type="entry name" value="T7SS_ESAT-6-like"/>
</dbReference>
<dbReference type="Proteomes" id="UP001058271">
    <property type="component" value="Chromosome"/>
</dbReference>